<proteinExistence type="predicted"/>
<feature type="chain" id="PRO_5030852162" evidence="1">
    <location>
        <begin position="21"/>
        <end position="365"/>
    </location>
</feature>
<organism evidence="2">
    <name type="scientific">Lotharella oceanica</name>
    <dbReference type="NCBI Taxonomy" id="641309"/>
    <lineage>
        <taxon>Eukaryota</taxon>
        <taxon>Sar</taxon>
        <taxon>Rhizaria</taxon>
        <taxon>Cercozoa</taxon>
        <taxon>Chlorarachniophyceae</taxon>
        <taxon>Lotharella</taxon>
    </lineage>
</organism>
<sequence length="365" mass="39211">MAHSPVLVAILGFLPAIALGEGLVNACSEGEGLAGIEIRDPFNAGDGENFHVDFPVEGNNPCGVDVAHCTCGFQYGKGENCAVNDCELCLKVKEGPCELGKILTRLTDPSFELTASNSETCILKSGDVEPPYYRDIALCFGPIITSPPTTISPTTVSPTTGSPTSVFAEADCPGTTQGVVILPGGIPGPEESREFTFPIEVDGATINCEIILESKPDDVLEVESSCLIDLLNEVDEFPVTCQPLSGTGEDVCSSSVYNSSLEGAPISFDTDNLIDNSLQVCFSTVVEESIILTEDIADADDYATELRYKAFLQRFEQLRDDFCNSDPENCEVIEQKCRQCIRSPLFEVGFYTSGSLRFGSWTGNR</sequence>
<name>A0A7S2U5N5_9EUKA</name>
<feature type="signal peptide" evidence="1">
    <location>
        <begin position="1"/>
        <end position="20"/>
    </location>
</feature>
<gene>
    <name evidence="2" type="ORF">LSP00402_LOCUS22703</name>
</gene>
<reference evidence="2" key="1">
    <citation type="submission" date="2021-01" db="EMBL/GenBank/DDBJ databases">
        <authorList>
            <person name="Corre E."/>
            <person name="Pelletier E."/>
            <person name="Niang G."/>
            <person name="Scheremetjew M."/>
            <person name="Finn R."/>
            <person name="Kale V."/>
            <person name="Holt S."/>
            <person name="Cochrane G."/>
            <person name="Meng A."/>
            <person name="Brown T."/>
            <person name="Cohen L."/>
        </authorList>
    </citation>
    <scope>NUCLEOTIDE SEQUENCE</scope>
    <source>
        <strain evidence="2">CCMP622</strain>
    </source>
</reference>
<protein>
    <submittedName>
        <fullName evidence="2">Uncharacterized protein</fullName>
    </submittedName>
</protein>
<dbReference type="AlphaFoldDB" id="A0A7S2U5N5"/>
<keyword evidence="1" id="KW-0732">Signal</keyword>
<evidence type="ECO:0000256" key="1">
    <source>
        <dbReference type="SAM" id="SignalP"/>
    </source>
</evidence>
<evidence type="ECO:0000313" key="2">
    <source>
        <dbReference type="EMBL" id="CAD9778687.1"/>
    </source>
</evidence>
<dbReference type="EMBL" id="HBHP01036952">
    <property type="protein sequence ID" value="CAD9778687.1"/>
    <property type="molecule type" value="Transcribed_RNA"/>
</dbReference>
<accession>A0A7S2U5N5</accession>